<feature type="compositionally biased region" description="Basic residues" evidence="3">
    <location>
        <begin position="183"/>
        <end position="198"/>
    </location>
</feature>
<dbReference type="AlphaFoldDB" id="A0A6S6PD32"/>
<dbReference type="SUPFAM" id="SSF46689">
    <property type="entry name" value="Homeodomain-like"/>
    <property type="match status" value="1"/>
</dbReference>
<dbReference type="Pfam" id="PF17940">
    <property type="entry name" value="TetR_C_31"/>
    <property type="match status" value="1"/>
</dbReference>
<dbReference type="GO" id="GO:0003677">
    <property type="term" value="F:DNA binding"/>
    <property type="evidence" value="ECO:0007669"/>
    <property type="project" value="UniProtKB-UniRule"/>
</dbReference>
<dbReference type="PROSITE" id="PS50977">
    <property type="entry name" value="HTH_TETR_2"/>
    <property type="match status" value="1"/>
</dbReference>
<dbReference type="Proteomes" id="UP000515734">
    <property type="component" value="Chromosome"/>
</dbReference>
<keyword evidence="1 2" id="KW-0238">DNA-binding</keyword>
<name>A0A6S6PD32_9MYCO</name>
<evidence type="ECO:0000313" key="5">
    <source>
        <dbReference type="EMBL" id="BCI55621.1"/>
    </source>
</evidence>
<feature type="domain" description="HTH tetR-type" evidence="4">
    <location>
        <begin position="1"/>
        <end position="57"/>
    </location>
</feature>
<evidence type="ECO:0000256" key="3">
    <source>
        <dbReference type="SAM" id="MobiDB-lite"/>
    </source>
</evidence>
<dbReference type="EMBL" id="AP023287">
    <property type="protein sequence ID" value="BCI55621.1"/>
    <property type="molecule type" value="Genomic_DNA"/>
</dbReference>
<accession>A0A6S6PD32</accession>
<evidence type="ECO:0000256" key="2">
    <source>
        <dbReference type="PROSITE-ProRule" id="PRU00335"/>
    </source>
</evidence>
<feature type="DNA-binding region" description="H-T-H motif" evidence="2">
    <location>
        <begin position="20"/>
        <end position="39"/>
    </location>
</feature>
<sequence>MALVEAALQIIRESGVKSVTHRKVCSYAGVALGSSTYHYENLDNLLLDAFAHYVETVSAGYEKHFEGVTSDEDLVDAVLELVNTLTEDMGNAILEWELLAAAGREEAYRLLGQKWSRRARSAVERYVSPSTAHMIEAIWDGATVQRAFNGPKFTDATLRSLIHAALQTDPKRKYPTDAAPAKRPAKKTAKAVAKKPATKRTATTNRRTKAS</sequence>
<protein>
    <submittedName>
        <fullName evidence="5">TetR family transcriptional regulator</fullName>
    </submittedName>
</protein>
<evidence type="ECO:0000313" key="6">
    <source>
        <dbReference type="Proteomes" id="UP000515734"/>
    </source>
</evidence>
<dbReference type="InterPro" id="IPR041583">
    <property type="entry name" value="TetR_C_31"/>
</dbReference>
<evidence type="ECO:0000256" key="1">
    <source>
        <dbReference type="ARBA" id="ARBA00023125"/>
    </source>
</evidence>
<gene>
    <name evidence="5" type="ORF">NIIDNTM18_48990</name>
</gene>
<evidence type="ECO:0000259" key="4">
    <source>
        <dbReference type="PROSITE" id="PS50977"/>
    </source>
</evidence>
<dbReference type="InterPro" id="IPR009057">
    <property type="entry name" value="Homeodomain-like_sf"/>
</dbReference>
<organism evidence="5 6">
    <name type="scientific">Mycolicibacterium litorale</name>
    <dbReference type="NCBI Taxonomy" id="758802"/>
    <lineage>
        <taxon>Bacteria</taxon>
        <taxon>Bacillati</taxon>
        <taxon>Actinomycetota</taxon>
        <taxon>Actinomycetes</taxon>
        <taxon>Mycobacteriales</taxon>
        <taxon>Mycobacteriaceae</taxon>
        <taxon>Mycolicibacterium</taxon>
    </lineage>
</organism>
<dbReference type="Gene3D" id="1.10.357.10">
    <property type="entry name" value="Tetracycline Repressor, domain 2"/>
    <property type="match status" value="1"/>
</dbReference>
<dbReference type="InterPro" id="IPR001647">
    <property type="entry name" value="HTH_TetR"/>
</dbReference>
<reference evidence="5 6" key="1">
    <citation type="submission" date="2020-07" db="EMBL/GenBank/DDBJ databases">
        <title>Complete genome sequence of Mycolicibacterium litorale like strain isolated from cardiac implantable electronic device infection.</title>
        <authorList>
            <person name="Fukano H."/>
            <person name="Miyama H."/>
            <person name="Hoshino Y."/>
        </authorList>
    </citation>
    <scope>NUCLEOTIDE SEQUENCE [LARGE SCALE GENOMIC DNA]</scope>
    <source>
        <strain evidence="5 6">NIIDNTM18</strain>
    </source>
</reference>
<feature type="region of interest" description="Disordered" evidence="3">
    <location>
        <begin position="169"/>
        <end position="211"/>
    </location>
</feature>
<proteinExistence type="predicted"/>